<evidence type="ECO:0000256" key="4">
    <source>
        <dbReference type="ARBA" id="ARBA00022723"/>
    </source>
</evidence>
<keyword evidence="4" id="KW-0479">Metal-binding</keyword>
<evidence type="ECO:0000256" key="5">
    <source>
        <dbReference type="ARBA" id="ARBA00022801"/>
    </source>
</evidence>
<dbReference type="Pfam" id="PF05649">
    <property type="entry name" value="Peptidase_M13_N"/>
    <property type="match status" value="1"/>
</dbReference>
<proteinExistence type="inferred from homology"/>
<dbReference type="GO" id="GO:0005886">
    <property type="term" value="C:plasma membrane"/>
    <property type="evidence" value="ECO:0007669"/>
    <property type="project" value="TreeGrafter"/>
</dbReference>
<dbReference type="Gene3D" id="1.10.1380.10">
    <property type="entry name" value="Neutral endopeptidase , domain2"/>
    <property type="match status" value="1"/>
</dbReference>
<keyword evidence="6" id="KW-0862">Zinc</keyword>
<evidence type="ECO:0000313" key="8">
    <source>
        <dbReference type="EMBL" id="QBZ53940.1"/>
    </source>
</evidence>
<dbReference type="Proteomes" id="UP000294847">
    <property type="component" value="Chromosome 1"/>
</dbReference>
<dbReference type="PRINTS" id="PR00786">
    <property type="entry name" value="NEPRILYSIN"/>
</dbReference>
<dbReference type="PANTHER" id="PTHR11733:SF167">
    <property type="entry name" value="FI17812P1-RELATED"/>
    <property type="match status" value="1"/>
</dbReference>
<protein>
    <submittedName>
        <fullName evidence="8">Uncharacterized protein</fullName>
    </submittedName>
</protein>
<dbReference type="Pfam" id="PF01431">
    <property type="entry name" value="Peptidase_M13"/>
    <property type="match status" value="1"/>
</dbReference>
<comment type="similarity">
    <text evidence="2">Belongs to the peptidase M13 family.</text>
</comment>
<dbReference type="OMA" id="FGWAQVW"/>
<evidence type="ECO:0000256" key="6">
    <source>
        <dbReference type="ARBA" id="ARBA00022833"/>
    </source>
</evidence>
<dbReference type="InterPro" id="IPR024079">
    <property type="entry name" value="MetalloPept_cat_dom_sf"/>
</dbReference>
<dbReference type="PROSITE" id="PS51885">
    <property type="entry name" value="NEPRILYSIN"/>
    <property type="match status" value="1"/>
</dbReference>
<dbReference type="InterPro" id="IPR042089">
    <property type="entry name" value="Peptidase_M13_dom_2"/>
</dbReference>
<evidence type="ECO:0000256" key="1">
    <source>
        <dbReference type="ARBA" id="ARBA00001947"/>
    </source>
</evidence>
<dbReference type="CDD" id="cd08662">
    <property type="entry name" value="M13"/>
    <property type="match status" value="1"/>
</dbReference>
<comment type="cofactor">
    <cofactor evidence="1">
        <name>Zn(2+)</name>
        <dbReference type="ChEBI" id="CHEBI:29105"/>
    </cofactor>
</comment>
<keyword evidence="3" id="KW-0645">Protease</keyword>
<sequence length="779" mass="85845">MASPAADPRVDDTRSHGHAGRSAANESTPLLARQDEESRSSQPALWEKIKAWRRDRAVLAALLLLVAVALVVTIVVLAVNPRGSSMNSSGALCLTPACVHAASEFLYNLSPKYQQLDACTNFDEMVCGGWRQVHSLRSDQGLANALSLMSDNGQTLLRTILESPYPDQSTHSNFSPRNLAVDPADIDRENFNQLQRAYNSCMAVDELKKVGIEPIQVVLSEVSSTIKDTKDLSDTILYMEKLGIPHFENLGASADDKDPNVIVISASPRTAPGLSSKAYYSDDSVVSAYQDAMQQVLKSVLPNATTEAKGLAESIVKLEKDIAAITPSLSQLRDVTKTYNVMSLQDTAKLAPQLGIDKVLKALAPSNYTIDRMITAYPEFLGNVSQILSSTKAETVKGFLQWKVIQALASAVDAPELKPLTQFNNKLGGRDPDATPERYRTCLSAVDSGLGWTLSRFYVEAAFSAKAKDLGNQVILDIKDVFSGRIDAADWMDKDAQKVAKEKVKNIVQKIGYPEQSPNITNPQALKDYYASLSLGSSHFNNTLEFQRFEVRESWAQLGKPTDKSTWGMTASTVNAYYNPPYNEIVFPAAIMQFPLFGEGLPNYINYAGFGAVAGHELSHAFDNNGRLYDLNGYLKDWWSNKTIEEFTKRADCFVKEYSNFTVQGTNGTIHVNGEQTLGENIADAGGLSAAFSAWQARTKDTPDPHLPGLEFFTKEQLFYVAFGNVWCSKYTPEALTQRVIGDEHSPNMWRIMGTAMMNSRGFKQAYNCPIKEPTCEIW</sequence>
<gene>
    <name evidence="8" type="ORF">PoMZ_09630</name>
</gene>
<dbReference type="GO" id="GO:0046872">
    <property type="term" value="F:metal ion binding"/>
    <property type="evidence" value="ECO:0007669"/>
    <property type="project" value="UniProtKB-KW"/>
</dbReference>
<evidence type="ECO:0000313" key="9">
    <source>
        <dbReference type="Proteomes" id="UP000294847"/>
    </source>
</evidence>
<dbReference type="PANTHER" id="PTHR11733">
    <property type="entry name" value="ZINC METALLOPROTEASE FAMILY M13 NEPRILYSIN-RELATED"/>
    <property type="match status" value="1"/>
</dbReference>
<dbReference type="InterPro" id="IPR018497">
    <property type="entry name" value="Peptidase_M13_C"/>
</dbReference>
<evidence type="ECO:0000256" key="3">
    <source>
        <dbReference type="ARBA" id="ARBA00022670"/>
    </source>
</evidence>
<dbReference type="AlphaFoldDB" id="A0A4P7N253"/>
<organism evidence="8 9">
    <name type="scientific">Pyricularia oryzae</name>
    <name type="common">Rice blast fungus</name>
    <name type="synonym">Magnaporthe oryzae</name>
    <dbReference type="NCBI Taxonomy" id="318829"/>
    <lineage>
        <taxon>Eukaryota</taxon>
        <taxon>Fungi</taxon>
        <taxon>Dikarya</taxon>
        <taxon>Ascomycota</taxon>
        <taxon>Pezizomycotina</taxon>
        <taxon>Sordariomycetes</taxon>
        <taxon>Sordariomycetidae</taxon>
        <taxon>Magnaporthales</taxon>
        <taxon>Pyriculariaceae</taxon>
        <taxon>Pyricularia</taxon>
    </lineage>
</organism>
<dbReference type="EMBL" id="CP034204">
    <property type="protein sequence ID" value="QBZ53940.1"/>
    <property type="molecule type" value="Genomic_DNA"/>
</dbReference>
<dbReference type="GO" id="GO:0004222">
    <property type="term" value="F:metalloendopeptidase activity"/>
    <property type="evidence" value="ECO:0007669"/>
    <property type="project" value="InterPro"/>
</dbReference>
<evidence type="ECO:0000256" key="2">
    <source>
        <dbReference type="ARBA" id="ARBA00007357"/>
    </source>
</evidence>
<reference evidence="8 9" key="1">
    <citation type="journal article" date="2019" name="Mol. Biol. Evol.">
        <title>Blast fungal genomes show frequent chromosomal changes, gene gains and losses, and effector gene turnover.</title>
        <authorList>
            <person name="Gomez Luciano L.B."/>
            <person name="Jason Tsai I."/>
            <person name="Chuma I."/>
            <person name="Tosa Y."/>
            <person name="Chen Y.H."/>
            <person name="Li J.Y."/>
            <person name="Li M.Y."/>
            <person name="Jade Lu M.Y."/>
            <person name="Nakayashiki H."/>
            <person name="Li W.H."/>
        </authorList>
    </citation>
    <scope>NUCLEOTIDE SEQUENCE [LARGE SCALE GENOMIC DNA]</scope>
    <source>
        <strain evidence="8">MZ5-1-6</strain>
    </source>
</reference>
<name>A0A4P7N253_PYROR</name>
<dbReference type="Gene3D" id="3.40.390.10">
    <property type="entry name" value="Collagenase (Catalytic Domain)"/>
    <property type="match status" value="1"/>
</dbReference>
<dbReference type="InterPro" id="IPR008753">
    <property type="entry name" value="Peptidase_M13_N"/>
</dbReference>
<dbReference type="InterPro" id="IPR000718">
    <property type="entry name" value="Peptidase_M13"/>
</dbReference>
<accession>A0A4P7N253</accession>
<dbReference type="SMR" id="A0A4P7N253"/>
<dbReference type="VEuPathDB" id="FungiDB:M_BR32_EuGene_00082681"/>
<dbReference type="GO" id="GO:0016485">
    <property type="term" value="P:protein processing"/>
    <property type="evidence" value="ECO:0007669"/>
    <property type="project" value="TreeGrafter"/>
</dbReference>
<keyword evidence="7" id="KW-0482">Metalloprotease</keyword>
<evidence type="ECO:0000256" key="7">
    <source>
        <dbReference type="ARBA" id="ARBA00023049"/>
    </source>
</evidence>
<keyword evidence="5" id="KW-0378">Hydrolase</keyword>
<dbReference type="SUPFAM" id="SSF55486">
    <property type="entry name" value="Metalloproteases ('zincins'), catalytic domain"/>
    <property type="match status" value="1"/>
</dbReference>